<evidence type="ECO:0000313" key="2">
    <source>
        <dbReference type="EMBL" id="AWX59051.1"/>
    </source>
</evidence>
<dbReference type="Gene3D" id="3.40.50.10140">
    <property type="entry name" value="Toll/interleukin-1 receptor homology (TIR) domain"/>
    <property type="match status" value="1"/>
</dbReference>
<protein>
    <submittedName>
        <fullName evidence="2">Toll/interleukin-1 receptor domain-containing protein</fullName>
    </submittedName>
</protein>
<evidence type="ECO:0000313" key="3">
    <source>
        <dbReference type="Proteomes" id="UP000036061"/>
    </source>
</evidence>
<accession>A0A2Z4MRU5</accession>
<dbReference type="EMBL" id="CP030117">
    <property type="protein sequence ID" value="AWX59051.1"/>
    <property type="molecule type" value="Genomic_DNA"/>
</dbReference>
<name>A0A2Z4MRU5_BREBE</name>
<dbReference type="AlphaFoldDB" id="A0A2Z4MRU5"/>
<reference evidence="2 3" key="1">
    <citation type="journal article" date="2015" name="Genome Announc.">
        <title>Draft Genome Sequence of Brevibacillus brevis DZQ7, a Plant Growth-Promoting Rhizobacterium with Broad-Spectrum Antimicrobial Activity.</title>
        <authorList>
            <person name="Hou Q."/>
            <person name="Wang C."/>
            <person name="Hou X."/>
            <person name="Xia Z."/>
            <person name="Ye J."/>
            <person name="Liu K."/>
            <person name="Liu H."/>
            <person name="Wang J."/>
            <person name="Guo H."/>
            <person name="Yu X."/>
            <person name="Yang Y."/>
            <person name="Du B."/>
            <person name="Ding Y."/>
        </authorList>
    </citation>
    <scope>NUCLEOTIDE SEQUENCE [LARGE SCALE GENOMIC DNA]</scope>
    <source>
        <strain evidence="2 3">DZQ7</strain>
    </source>
</reference>
<dbReference type="GO" id="GO:0007165">
    <property type="term" value="P:signal transduction"/>
    <property type="evidence" value="ECO:0007669"/>
    <property type="project" value="InterPro"/>
</dbReference>
<keyword evidence="2" id="KW-0675">Receptor</keyword>
<dbReference type="InterPro" id="IPR000157">
    <property type="entry name" value="TIR_dom"/>
</dbReference>
<dbReference type="Pfam" id="PF13676">
    <property type="entry name" value="TIR_2"/>
    <property type="match status" value="1"/>
</dbReference>
<sequence>MEMLKIFISHKQEDCDTAIRIANYLLLHNIDYYLDVLDKQLSGSGDNLTNHLRNKLSECSHLIAVLSENTKLSWWVPFEIGLATEKEYPISSFVTFPKQDQIPEYLWKWPLLKSKNDLDQYISILIKDKRVIIREQTIERGLLGRITPNYAEAFHRSLKTKLGQPI</sequence>
<feature type="domain" description="TIR" evidence="1">
    <location>
        <begin position="6"/>
        <end position="85"/>
    </location>
</feature>
<evidence type="ECO:0000259" key="1">
    <source>
        <dbReference type="Pfam" id="PF13676"/>
    </source>
</evidence>
<dbReference type="Proteomes" id="UP000036061">
    <property type="component" value="Chromosome"/>
</dbReference>
<proteinExistence type="predicted"/>
<organism evidence="2 3">
    <name type="scientific">Brevibacillus brevis</name>
    <name type="common">Bacillus brevis</name>
    <dbReference type="NCBI Taxonomy" id="1393"/>
    <lineage>
        <taxon>Bacteria</taxon>
        <taxon>Bacillati</taxon>
        <taxon>Bacillota</taxon>
        <taxon>Bacilli</taxon>
        <taxon>Bacillales</taxon>
        <taxon>Paenibacillaceae</taxon>
        <taxon>Brevibacillus</taxon>
    </lineage>
</organism>
<dbReference type="InterPro" id="IPR035897">
    <property type="entry name" value="Toll_tir_struct_dom_sf"/>
</dbReference>
<dbReference type="SUPFAM" id="SSF52200">
    <property type="entry name" value="Toll/Interleukin receptor TIR domain"/>
    <property type="match status" value="1"/>
</dbReference>
<gene>
    <name evidence="2" type="ORF">AB432_030155</name>
</gene>